<dbReference type="Proteomes" id="UP000559256">
    <property type="component" value="Unassembled WGS sequence"/>
</dbReference>
<dbReference type="Gene3D" id="3.10.450.50">
    <property type="match status" value="1"/>
</dbReference>
<dbReference type="SUPFAM" id="SSF54427">
    <property type="entry name" value="NTF2-like"/>
    <property type="match status" value="1"/>
</dbReference>
<accession>A0A8H5C702</accession>
<name>A0A8H5C702_9AGAR</name>
<dbReference type="AlphaFoldDB" id="A0A8H5C702"/>
<sequence length="418" mass="48011">MSQSVNRKTLEATVSAMVSVCSSWDLETILSDSWRSPSCILQILPLSLGRPPFNNVQYSEFLNTFMGAFHNFRVTVHDTIIDEKDGNDHGKAWMWASTEGERVIGSHKNEIVMNMKFGADGWLEWIGEFVNSNNSVTIFPKLMHQWQRSVVTATYPFGLGSLPSTSNYYDMQRTLNGSPPFIQSFLSSFIAQKDHEWALPLSAIDHFSHHHRDTYKMKFSVFPRNVNVFCQMHFVAGRNWVRKRMIVRRHYSTTIKTSCIQQATSIDSLIMAIDAEALKATAQSFVSAYNSWDLEALMSESWRSPSCISQILPLSLERLPMNNEEWKKWFGPRMKAMSNFHIKVKEMIVDEKERKVAIMASSTGETVIGPYKNEYAIILECGEDGRVEWVREFVDSKYTSDFFAKLENYKSEEQTKSS</sequence>
<dbReference type="OrthoDB" id="3758478at2759"/>
<dbReference type="InterPro" id="IPR050977">
    <property type="entry name" value="Fungal_Meroterpenoid_Isomerase"/>
</dbReference>
<keyword evidence="2" id="KW-1185">Reference proteome</keyword>
<dbReference type="EMBL" id="JAACJM010000228">
    <property type="protein sequence ID" value="KAF5336304.1"/>
    <property type="molecule type" value="Genomic_DNA"/>
</dbReference>
<proteinExistence type="predicted"/>
<evidence type="ECO:0000313" key="2">
    <source>
        <dbReference type="Proteomes" id="UP000559256"/>
    </source>
</evidence>
<organism evidence="1 2">
    <name type="scientific">Tetrapyrgos nigripes</name>
    <dbReference type="NCBI Taxonomy" id="182062"/>
    <lineage>
        <taxon>Eukaryota</taxon>
        <taxon>Fungi</taxon>
        <taxon>Dikarya</taxon>
        <taxon>Basidiomycota</taxon>
        <taxon>Agaricomycotina</taxon>
        <taxon>Agaricomycetes</taxon>
        <taxon>Agaricomycetidae</taxon>
        <taxon>Agaricales</taxon>
        <taxon>Marasmiineae</taxon>
        <taxon>Marasmiaceae</taxon>
        <taxon>Tetrapyrgos</taxon>
    </lineage>
</organism>
<dbReference type="PANTHER" id="PTHR39598:SF1">
    <property type="entry name" value="AUSTINOID BIOSYNTHESIS CLUSTERS PROTEIN F-RELATED"/>
    <property type="match status" value="1"/>
</dbReference>
<evidence type="ECO:0000313" key="1">
    <source>
        <dbReference type="EMBL" id="KAF5336304.1"/>
    </source>
</evidence>
<gene>
    <name evidence="1" type="ORF">D9758_014480</name>
</gene>
<protein>
    <recommendedName>
        <fullName evidence="3">SnoaL-like domain-containing protein</fullName>
    </recommendedName>
</protein>
<comment type="caution">
    <text evidence="1">The sequence shown here is derived from an EMBL/GenBank/DDBJ whole genome shotgun (WGS) entry which is preliminary data.</text>
</comment>
<dbReference type="PANTHER" id="PTHR39598">
    <property type="entry name" value="AUSTINOL SYNTHESIS PROTEIN F-RELATED"/>
    <property type="match status" value="1"/>
</dbReference>
<reference evidence="1 2" key="1">
    <citation type="journal article" date="2020" name="ISME J.">
        <title>Uncovering the hidden diversity of litter-decomposition mechanisms in mushroom-forming fungi.</title>
        <authorList>
            <person name="Floudas D."/>
            <person name="Bentzer J."/>
            <person name="Ahren D."/>
            <person name="Johansson T."/>
            <person name="Persson P."/>
            <person name="Tunlid A."/>
        </authorList>
    </citation>
    <scope>NUCLEOTIDE SEQUENCE [LARGE SCALE GENOMIC DNA]</scope>
    <source>
        <strain evidence="1 2">CBS 291.85</strain>
    </source>
</reference>
<dbReference type="InterPro" id="IPR032710">
    <property type="entry name" value="NTF2-like_dom_sf"/>
</dbReference>
<evidence type="ECO:0008006" key="3">
    <source>
        <dbReference type="Google" id="ProtNLM"/>
    </source>
</evidence>